<evidence type="ECO:0000256" key="1">
    <source>
        <dbReference type="ARBA" id="ARBA00022490"/>
    </source>
</evidence>
<evidence type="ECO:0000313" key="6">
    <source>
        <dbReference type="EMBL" id="CAF0769792.1"/>
    </source>
</evidence>
<dbReference type="Proteomes" id="UP000681722">
    <property type="component" value="Unassembled WGS sequence"/>
</dbReference>
<evidence type="ECO:0000313" key="9">
    <source>
        <dbReference type="Proteomes" id="UP000663829"/>
    </source>
</evidence>
<evidence type="ECO:0000256" key="2">
    <source>
        <dbReference type="ARBA" id="ARBA00023212"/>
    </source>
</evidence>
<dbReference type="EMBL" id="CAJOBC010000189">
    <property type="protein sequence ID" value="CAF3551816.1"/>
    <property type="molecule type" value="Genomic_DNA"/>
</dbReference>
<evidence type="ECO:0000259" key="4">
    <source>
        <dbReference type="Pfam" id="PF09398"/>
    </source>
</evidence>
<dbReference type="Proteomes" id="UP000682733">
    <property type="component" value="Unassembled WGS sequence"/>
</dbReference>
<feature type="compositionally biased region" description="Acidic residues" evidence="3">
    <location>
        <begin position="371"/>
        <end position="383"/>
    </location>
</feature>
<evidence type="ECO:0000313" key="5">
    <source>
        <dbReference type="EMBL" id="CAF0748030.1"/>
    </source>
</evidence>
<feature type="region of interest" description="Disordered" evidence="3">
    <location>
        <begin position="226"/>
        <end position="271"/>
    </location>
</feature>
<gene>
    <name evidence="6" type="ORF">GPM918_LOCUS1861</name>
    <name evidence="5" type="ORF">OVA965_LOCUS1843</name>
    <name evidence="8" type="ORF">SRO942_LOCUS1861</name>
    <name evidence="7" type="ORF">TMI583_LOCUS1843</name>
</gene>
<dbReference type="Pfam" id="PF09398">
    <property type="entry name" value="FOP_dimer"/>
    <property type="match status" value="1"/>
</dbReference>
<keyword evidence="1" id="KW-0963">Cytoplasm</keyword>
<dbReference type="Proteomes" id="UP000677228">
    <property type="component" value="Unassembled WGS sequence"/>
</dbReference>
<organism evidence="6 9">
    <name type="scientific">Didymodactylos carnosus</name>
    <dbReference type="NCBI Taxonomy" id="1234261"/>
    <lineage>
        <taxon>Eukaryota</taxon>
        <taxon>Metazoa</taxon>
        <taxon>Spiralia</taxon>
        <taxon>Gnathifera</taxon>
        <taxon>Rotifera</taxon>
        <taxon>Eurotatoria</taxon>
        <taxon>Bdelloidea</taxon>
        <taxon>Philodinida</taxon>
        <taxon>Philodinidae</taxon>
        <taxon>Didymodactylos</taxon>
    </lineage>
</organism>
<dbReference type="PANTHER" id="PTHR15431">
    <property type="entry name" value="FGFR1 ONCOGENE PARTNER/LISH DOMAIN-CONTAINING PROTEIN"/>
    <property type="match status" value="1"/>
</dbReference>
<dbReference type="AlphaFoldDB" id="A0A813QLG3"/>
<proteinExistence type="predicted"/>
<name>A0A813QLG3_9BILA</name>
<dbReference type="Gene3D" id="1.20.960.40">
    <property type="match status" value="1"/>
</dbReference>
<dbReference type="EMBL" id="CAJOBA010000364">
    <property type="protein sequence ID" value="CAF3526348.1"/>
    <property type="molecule type" value="Genomic_DNA"/>
</dbReference>
<dbReference type="EMBL" id="CAJNOK010000364">
    <property type="protein sequence ID" value="CAF0748030.1"/>
    <property type="molecule type" value="Genomic_DNA"/>
</dbReference>
<sequence length="421" mass="47074">MSTAVEEDRSEIELKDLVYQSLENEGLISKIKAQLRSAVFKTIEKSATQQGQHHQTSTQLLNSFNTQTGRLCYELLMEWFEHFDLYYTSDIFAVETHHPTQHVSRQELAKKLKLAANDARPLLQALLQHYIDSSPTPTTTTTMSATLPESIQQSINRTFPTEKLNDMKKVREHFYSLYSTFDKEILECYMDKHLTSASVSKYDYEQICLKWFQLCSKTLQTTTIATTTDSKNNPRSNPSPASSTPIMTTTKARRAASPTSDSSSSVSENVSKVSFKLPTTINTKNDSILHINNKNTSNSNKNNLLIDFDEKNKSTSEDEEETSGSLLSKRNATPAALNRLKGMLDDNNNDDDNSTTTGGGTPRVRTKGEDQNIDEVIEYEDESDGGRSSDLGGGIEDITVGKTTPTHSSTNIDYLEDLSEK</sequence>
<feature type="compositionally biased region" description="Low complexity" evidence="3">
    <location>
        <begin position="257"/>
        <end position="271"/>
    </location>
</feature>
<dbReference type="InterPro" id="IPR018993">
    <property type="entry name" value="FOP_dimerisation-dom_N"/>
</dbReference>
<feature type="domain" description="FGFR1 oncogene partner (FOP) N-terminal dimerisation" evidence="4">
    <location>
        <begin position="60"/>
        <end position="129"/>
    </location>
</feature>
<accession>A0A813QLG3</accession>
<feature type="compositionally biased region" description="Polar residues" evidence="3">
    <location>
        <begin position="401"/>
        <end position="412"/>
    </location>
</feature>
<feature type="region of interest" description="Disordered" evidence="3">
    <location>
        <begin position="310"/>
        <end position="421"/>
    </location>
</feature>
<feature type="compositionally biased region" description="Low complexity" evidence="3">
    <location>
        <begin position="226"/>
        <end position="243"/>
    </location>
</feature>
<protein>
    <recommendedName>
        <fullName evidence="4">FGFR1 oncogene partner (FOP) N-terminal dimerisation domain-containing protein</fullName>
    </recommendedName>
</protein>
<dbReference type="GO" id="GO:0005815">
    <property type="term" value="C:microtubule organizing center"/>
    <property type="evidence" value="ECO:0007669"/>
    <property type="project" value="InterPro"/>
</dbReference>
<evidence type="ECO:0000256" key="3">
    <source>
        <dbReference type="SAM" id="MobiDB-lite"/>
    </source>
</evidence>
<evidence type="ECO:0000313" key="8">
    <source>
        <dbReference type="EMBL" id="CAF3551816.1"/>
    </source>
</evidence>
<dbReference type="OrthoDB" id="2160638at2759"/>
<keyword evidence="9" id="KW-1185">Reference proteome</keyword>
<evidence type="ECO:0000313" key="7">
    <source>
        <dbReference type="EMBL" id="CAF3526348.1"/>
    </source>
</evidence>
<reference evidence="6" key="1">
    <citation type="submission" date="2021-02" db="EMBL/GenBank/DDBJ databases">
        <authorList>
            <person name="Nowell W R."/>
        </authorList>
    </citation>
    <scope>NUCLEOTIDE SEQUENCE</scope>
</reference>
<keyword evidence="2" id="KW-0206">Cytoskeleton</keyword>
<dbReference type="GO" id="GO:0034453">
    <property type="term" value="P:microtubule anchoring"/>
    <property type="evidence" value="ECO:0007669"/>
    <property type="project" value="InterPro"/>
</dbReference>
<dbReference type="EMBL" id="CAJNOQ010000189">
    <property type="protein sequence ID" value="CAF0769792.1"/>
    <property type="molecule type" value="Genomic_DNA"/>
</dbReference>
<comment type="caution">
    <text evidence="6">The sequence shown here is derived from an EMBL/GenBank/DDBJ whole genome shotgun (WGS) entry which is preliminary data.</text>
</comment>
<dbReference type="PANTHER" id="PTHR15431:SF9">
    <property type="entry name" value="CENTROSOMAL PROTEIN 43"/>
    <property type="match status" value="1"/>
</dbReference>
<dbReference type="Proteomes" id="UP000663829">
    <property type="component" value="Unassembled WGS sequence"/>
</dbReference>